<dbReference type="Gene3D" id="3.30.450.40">
    <property type="match status" value="1"/>
</dbReference>
<feature type="domain" description="HAMP" evidence="16">
    <location>
        <begin position="196"/>
        <end position="248"/>
    </location>
</feature>
<evidence type="ECO:0000256" key="1">
    <source>
        <dbReference type="ARBA" id="ARBA00000085"/>
    </source>
</evidence>
<proteinExistence type="predicted"/>
<comment type="caution">
    <text evidence="17">The sequence shown here is derived from an EMBL/GenBank/DDBJ whole genome shotgun (WGS) entry which is preliminary data.</text>
</comment>
<evidence type="ECO:0000313" key="17">
    <source>
        <dbReference type="EMBL" id="KKL99740.1"/>
    </source>
</evidence>
<feature type="coiled-coil region" evidence="14">
    <location>
        <begin position="408"/>
        <end position="435"/>
    </location>
</feature>
<dbReference type="Pfam" id="PF00512">
    <property type="entry name" value="HisKA"/>
    <property type="match status" value="1"/>
</dbReference>
<dbReference type="Gene3D" id="6.10.340.10">
    <property type="match status" value="1"/>
</dbReference>
<dbReference type="InterPro" id="IPR003661">
    <property type="entry name" value="HisK_dim/P_dom"/>
</dbReference>
<comment type="catalytic activity">
    <reaction evidence="1">
        <text>ATP + protein L-histidine = ADP + protein N-phospho-L-histidine.</text>
        <dbReference type="EC" id="2.7.13.3"/>
    </reaction>
</comment>
<dbReference type="CDD" id="cd06225">
    <property type="entry name" value="HAMP"/>
    <property type="match status" value="1"/>
</dbReference>
<dbReference type="PROSITE" id="PS50885">
    <property type="entry name" value="HAMP"/>
    <property type="match status" value="1"/>
</dbReference>
<reference evidence="17" key="1">
    <citation type="journal article" date="2015" name="Nature">
        <title>Complex archaea that bridge the gap between prokaryotes and eukaryotes.</title>
        <authorList>
            <person name="Spang A."/>
            <person name="Saw J.H."/>
            <person name="Jorgensen S.L."/>
            <person name="Zaremba-Niedzwiedzka K."/>
            <person name="Martijn J."/>
            <person name="Lind A.E."/>
            <person name="van Eijk R."/>
            <person name="Schleper C."/>
            <person name="Guy L."/>
            <person name="Ettema T.J."/>
        </authorList>
    </citation>
    <scope>NUCLEOTIDE SEQUENCE</scope>
</reference>
<dbReference type="EC" id="2.7.13.3" evidence="3"/>
<evidence type="ECO:0000256" key="6">
    <source>
        <dbReference type="ARBA" id="ARBA00022679"/>
    </source>
</evidence>
<dbReference type="SUPFAM" id="SSF47384">
    <property type="entry name" value="Homodimeric domain of signal transducing histidine kinase"/>
    <property type="match status" value="1"/>
</dbReference>
<dbReference type="InterPro" id="IPR003018">
    <property type="entry name" value="GAF"/>
</dbReference>
<dbReference type="InterPro" id="IPR003660">
    <property type="entry name" value="HAMP_dom"/>
</dbReference>
<keyword evidence="9" id="KW-0418">Kinase</keyword>
<dbReference type="InterPro" id="IPR036097">
    <property type="entry name" value="HisK_dim/P_sf"/>
</dbReference>
<dbReference type="Pfam" id="PF00672">
    <property type="entry name" value="HAMP"/>
    <property type="match status" value="1"/>
</dbReference>
<sequence>MRKRILLSLSLLFSLFLAGSGLSMLDLYNTTTNLQSVINLHRVEIFRQDLVVNAQTVQSHLYSFGTSFGAELDVIVDNVIKLDKSARKCLQCHHEEIIAIRLEEVVSLVEQYQDALSYLITTSANEERVRRLRLVAIGVGSTLLNKAQEMSRIAGEKLKHKTFESLKEIKHSRNVLIATLVLSFFIAITIAMFMIRQITEPIYELVDATRHIKDGELGYTTTYHGMDEFSELVQSFNEMSVSLDQTNKKVHKHITNLSNLDNVTLTFHSITNEADIYLELSRGAADLVGAEQAGYMVLEGDEFVHTFPATGLDLDATSRIRFPREQILDLYETTHRRAYVNNEEISSSPMADVDRTLNVRNLALVWVRSKGQITGAIRLANKRSGGFAAEDIQPLAILANNVSVALDNARLYTDLRRQMQQIKDAQEQLIQAAKLVAIGELSSNVAHELNNPLTTVLGYIDLMMEEKGNGELMQDLDTMKQECLRAKQIIRQLLEFARKSPLEKKNMDIRD</sequence>
<evidence type="ECO:0000256" key="12">
    <source>
        <dbReference type="ARBA" id="ARBA00023012"/>
    </source>
</evidence>
<evidence type="ECO:0000256" key="9">
    <source>
        <dbReference type="ARBA" id="ARBA00022777"/>
    </source>
</evidence>
<protein>
    <recommendedName>
        <fullName evidence="3">histidine kinase</fullName>
        <ecNumber evidence="3">2.7.13.3</ecNumber>
    </recommendedName>
</protein>
<dbReference type="EMBL" id="LAZR01017601">
    <property type="protein sequence ID" value="KKL99740.1"/>
    <property type="molecule type" value="Genomic_DNA"/>
</dbReference>
<evidence type="ECO:0000256" key="8">
    <source>
        <dbReference type="ARBA" id="ARBA00022741"/>
    </source>
</evidence>
<dbReference type="SMART" id="SM00388">
    <property type="entry name" value="HisKA"/>
    <property type="match status" value="1"/>
</dbReference>
<keyword evidence="13 15" id="KW-0472">Membrane</keyword>
<gene>
    <name evidence="17" type="ORF">LCGC14_1811390</name>
</gene>
<dbReference type="GO" id="GO:0005524">
    <property type="term" value="F:ATP binding"/>
    <property type="evidence" value="ECO:0007669"/>
    <property type="project" value="UniProtKB-KW"/>
</dbReference>
<evidence type="ECO:0000256" key="11">
    <source>
        <dbReference type="ARBA" id="ARBA00022989"/>
    </source>
</evidence>
<keyword evidence="11 15" id="KW-1133">Transmembrane helix</keyword>
<dbReference type="GO" id="GO:0005886">
    <property type="term" value="C:plasma membrane"/>
    <property type="evidence" value="ECO:0007669"/>
    <property type="project" value="UniProtKB-SubCell"/>
</dbReference>
<evidence type="ECO:0000259" key="16">
    <source>
        <dbReference type="PROSITE" id="PS50885"/>
    </source>
</evidence>
<keyword evidence="8" id="KW-0547">Nucleotide-binding</keyword>
<keyword evidence="4" id="KW-1003">Cell membrane</keyword>
<dbReference type="SUPFAM" id="SSF55781">
    <property type="entry name" value="GAF domain-like"/>
    <property type="match status" value="1"/>
</dbReference>
<dbReference type="InterPro" id="IPR050398">
    <property type="entry name" value="HssS/ArlS-like"/>
</dbReference>
<keyword evidence="12" id="KW-0902">Two-component regulatory system</keyword>
<dbReference type="PANTHER" id="PTHR45528">
    <property type="entry name" value="SENSOR HISTIDINE KINASE CPXA"/>
    <property type="match status" value="1"/>
</dbReference>
<evidence type="ECO:0000256" key="13">
    <source>
        <dbReference type="ARBA" id="ARBA00023136"/>
    </source>
</evidence>
<keyword evidence="14" id="KW-0175">Coiled coil</keyword>
<evidence type="ECO:0000256" key="7">
    <source>
        <dbReference type="ARBA" id="ARBA00022692"/>
    </source>
</evidence>
<dbReference type="InterPro" id="IPR029016">
    <property type="entry name" value="GAF-like_dom_sf"/>
</dbReference>
<evidence type="ECO:0000256" key="5">
    <source>
        <dbReference type="ARBA" id="ARBA00022553"/>
    </source>
</evidence>
<dbReference type="GO" id="GO:0000155">
    <property type="term" value="F:phosphorelay sensor kinase activity"/>
    <property type="evidence" value="ECO:0007669"/>
    <property type="project" value="InterPro"/>
</dbReference>
<evidence type="ECO:0000256" key="4">
    <source>
        <dbReference type="ARBA" id="ARBA00022475"/>
    </source>
</evidence>
<keyword evidence="10" id="KW-0067">ATP-binding</keyword>
<dbReference type="Gene3D" id="1.10.287.130">
    <property type="match status" value="1"/>
</dbReference>
<evidence type="ECO:0000256" key="15">
    <source>
        <dbReference type="SAM" id="Phobius"/>
    </source>
</evidence>
<keyword evidence="7 15" id="KW-0812">Transmembrane</keyword>
<evidence type="ECO:0000256" key="3">
    <source>
        <dbReference type="ARBA" id="ARBA00012438"/>
    </source>
</evidence>
<evidence type="ECO:0000256" key="14">
    <source>
        <dbReference type="SAM" id="Coils"/>
    </source>
</evidence>
<organism evidence="17">
    <name type="scientific">marine sediment metagenome</name>
    <dbReference type="NCBI Taxonomy" id="412755"/>
    <lineage>
        <taxon>unclassified sequences</taxon>
        <taxon>metagenomes</taxon>
        <taxon>ecological metagenomes</taxon>
    </lineage>
</organism>
<name>A0A0F9J1C1_9ZZZZ</name>
<keyword evidence="6" id="KW-0808">Transferase</keyword>
<comment type="subcellular location">
    <subcellularLocation>
        <location evidence="2">Cell membrane</location>
        <topology evidence="2">Multi-pass membrane protein</topology>
    </subcellularLocation>
</comment>
<dbReference type="PANTHER" id="PTHR45528:SF1">
    <property type="entry name" value="SENSOR HISTIDINE KINASE CPXA"/>
    <property type="match status" value="1"/>
</dbReference>
<accession>A0A0F9J1C1</accession>
<evidence type="ECO:0000256" key="2">
    <source>
        <dbReference type="ARBA" id="ARBA00004651"/>
    </source>
</evidence>
<feature type="non-terminal residue" evidence="17">
    <location>
        <position position="511"/>
    </location>
</feature>
<feature type="transmembrane region" description="Helical" evidence="15">
    <location>
        <begin position="175"/>
        <end position="195"/>
    </location>
</feature>
<dbReference type="AlphaFoldDB" id="A0A0F9J1C1"/>
<dbReference type="CDD" id="cd00082">
    <property type="entry name" value="HisKA"/>
    <property type="match status" value="1"/>
</dbReference>
<dbReference type="SMART" id="SM00065">
    <property type="entry name" value="GAF"/>
    <property type="match status" value="1"/>
</dbReference>
<keyword evidence="5" id="KW-0597">Phosphoprotein</keyword>
<dbReference type="SMART" id="SM00304">
    <property type="entry name" value="HAMP"/>
    <property type="match status" value="1"/>
</dbReference>
<evidence type="ECO:0000256" key="10">
    <source>
        <dbReference type="ARBA" id="ARBA00022840"/>
    </source>
</evidence>
<dbReference type="SUPFAM" id="SSF158472">
    <property type="entry name" value="HAMP domain-like"/>
    <property type="match status" value="1"/>
</dbReference>